<sequence length="333" mass="36710">MKKLLLLFICVAFLAPAAARAGQAPCTSHGINLMDGLEKSKPALLAELTAEAAATPNSKGIFWKIEKDGVEPSYLFGTLHLSDPRVMKMPQAASEAYDSAQTVVIEAADITHRKTFPRIMQEQPDLMLFNDGTTLESHLPKERRADIEQKLVQRGIVLAAMNKIKPWVLSNLLATTKCERARKARGELFLDEQLAIEAQKQGREVKGLESIAEQFAAMNSLPLDFHIRNLIATVDFGDKIEDSMETAITLYLQGDVGMIAPALRKIVPEDLSDADYALFQKVILTDRNHLMVDRATPLLEKGGVFLAIGALHLPGKEGVVELLRQKGYRLTAL</sequence>
<dbReference type="EMBL" id="EQ999546">
    <property type="protein sequence ID" value="EEZ29934.1"/>
    <property type="molecule type" value="Genomic_DNA"/>
</dbReference>
<dbReference type="CDD" id="cd14789">
    <property type="entry name" value="Tiki"/>
    <property type="match status" value="1"/>
</dbReference>
<dbReference type="PANTHER" id="PTHR40590:SF1">
    <property type="entry name" value="CYTOPLASMIC PROTEIN"/>
    <property type="match status" value="1"/>
</dbReference>
<dbReference type="PANTHER" id="PTHR40590">
    <property type="entry name" value="CYTOPLASMIC PROTEIN-RELATED"/>
    <property type="match status" value="1"/>
</dbReference>
<dbReference type="RefSeq" id="WP_002964985.1">
    <property type="nucleotide sequence ID" value="NZ_EQ999546.1"/>
</dbReference>
<dbReference type="InterPro" id="IPR047111">
    <property type="entry name" value="YbaP-like"/>
</dbReference>
<dbReference type="InterPro" id="IPR002816">
    <property type="entry name" value="TraB/PrgY/GumN_fam"/>
</dbReference>
<dbReference type="Proteomes" id="UP000004659">
    <property type="component" value="Unassembled WGS sequence"/>
</dbReference>
<gene>
    <name evidence="2" type="ORF">BALG_00053</name>
</gene>
<name>A0A0E1X127_9HYPH</name>
<dbReference type="GeneID" id="93017751"/>
<dbReference type="Pfam" id="PF01963">
    <property type="entry name" value="TraB_PrgY_gumN"/>
    <property type="match status" value="1"/>
</dbReference>
<feature type="chain" id="PRO_5002389005" evidence="1">
    <location>
        <begin position="22"/>
        <end position="333"/>
    </location>
</feature>
<dbReference type="HOGENOM" id="CLU_057525_1_0_5"/>
<accession>A0A0E1X127</accession>
<dbReference type="AlphaFoldDB" id="A0A0E1X127"/>
<evidence type="ECO:0000256" key="1">
    <source>
        <dbReference type="SAM" id="SignalP"/>
    </source>
</evidence>
<evidence type="ECO:0000313" key="2">
    <source>
        <dbReference type="EMBL" id="EEZ29934.1"/>
    </source>
</evidence>
<protein>
    <submittedName>
        <fullName evidence="2">GumN family protein</fullName>
    </submittedName>
</protein>
<organism evidence="2">
    <name type="scientific">Brucella pinnipedialis M292/94/1</name>
    <dbReference type="NCBI Taxonomy" id="520462"/>
    <lineage>
        <taxon>Bacteria</taxon>
        <taxon>Pseudomonadati</taxon>
        <taxon>Pseudomonadota</taxon>
        <taxon>Alphaproteobacteria</taxon>
        <taxon>Hyphomicrobiales</taxon>
        <taxon>Brucellaceae</taxon>
        <taxon>Brucella/Ochrobactrum group</taxon>
        <taxon>Brucella</taxon>
    </lineage>
</organism>
<proteinExistence type="predicted"/>
<feature type="signal peptide" evidence="1">
    <location>
        <begin position="1"/>
        <end position="21"/>
    </location>
</feature>
<reference evidence="2" key="1">
    <citation type="submission" date="2009-01" db="EMBL/GenBank/DDBJ databases">
        <title>The Genome Sequence of Brucella pinnipedialis M292/94/1.</title>
        <authorList>
            <consortium name="The Broad Institute Genome Sequencing Platform"/>
            <person name="Ward D."/>
            <person name="Young S.K."/>
            <person name="Kodira C.D."/>
            <person name="Zeng Q."/>
            <person name="Koehrsen M."/>
            <person name="Alvarado L."/>
            <person name="Berlin A."/>
            <person name="Borenstein D."/>
            <person name="Chen Z."/>
            <person name="Engels R."/>
            <person name="Freedman E."/>
            <person name="Gellesch M."/>
            <person name="Goldberg J."/>
            <person name="Griggs A."/>
            <person name="Gujja S."/>
            <person name="Heiman D."/>
            <person name="Hepburn T."/>
            <person name="Howarth C."/>
            <person name="Jen D."/>
            <person name="Larson L."/>
            <person name="Lewis B."/>
            <person name="Mehta T."/>
            <person name="Park D."/>
            <person name="Pearson M."/>
            <person name="Roberts A."/>
            <person name="Saif S."/>
            <person name="Shea T."/>
            <person name="Shenoy N."/>
            <person name="Sisk P."/>
            <person name="Stolte C."/>
            <person name="Sykes S."/>
            <person name="Walk T."/>
            <person name="White J."/>
            <person name="Yandava C."/>
            <person name="Whatmore A.M."/>
            <person name="Perrett L.L."/>
            <person name="O'Callaghan D."/>
            <person name="Nusbaum C."/>
            <person name="Galagan J."/>
            <person name="Birren B."/>
        </authorList>
    </citation>
    <scope>NUCLEOTIDE SEQUENCE [LARGE SCALE GENOMIC DNA]</scope>
    <source>
        <strain evidence="2">M292/94/1</strain>
    </source>
</reference>
<keyword evidence="1" id="KW-0732">Signal</keyword>